<keyword evidence="9" id="KW-1185">Reference proteome</keyword>
<dbReference type="Proteomes" id="UP000664859">
    <property type="component" value="Unassembled WGS sequence"/>
</dbReference>
<organism evidence="8 9">
    <name type="scientific">Tribonema minus</name>
    <dbReference type="NCBI Taxonomy" id="303371"/>
    <lineage>
        <taxon>Eukaryota</taxon>
        <taxon>Sar</taxon>
        <taxon>Stramenopiles</taxon>
        <taxon>Ochrophyta</taxon>
        <taxon>PX clade</taxon>
        <taxon>Xanthophyceae</taxon>
        <taxon>Tribonematales</taxon>
        <taxon>Tribonemataceae</taxon>
        <taxon>Tribonema</taxon>
    </lineage>
</organism>
<comment type="subunit">
    <text evidence="6">Component of the Mediator complex.</text>
</comment>
<evidence type="ECO:0000256" key="4">
    <source>
        <dbReference type="ARBA" id="ARBA00023163"/>
    </source>
</evidence>
<accession>A0A835YVL9</accession>
<comment type="caution">
    <text evidence="8">The sequence shown here is derived from an EMBL/GenBank/DDBJ whole genome shotgun (WGS) entry which is preliminary data.</text>
</comment>
<dbReference type="AlphaFoldDB" id="A0A835YVL9"/>
<dbReference type="Gene3D" id="3.10.450.580">
    <property type="entry name" value="Mediator complex, subunit Med6"/>
    <property type="match status" value="1"/>
</dbReference>
<keyword evidence="6" id="KW-0010">Activator</keyword>
<evidence type="ECO:0000256" key="5">
    <source>
        <dbReference type="ARBA" id="ARBA00023242"/>
    </source>
</evidence>
<evidence type="ECO:0000313" key="9">
    <source>
        <dbReference type="Proteomes" id="UP000664859"/>
    </source>
</evidence>
<gene>
    <name evidence="6" type="primary">MED6</name>
    <name evidence="8" type="ORF">JKP88DRAFT_318695</name>
</gene>
<comment type="subcellular location">
    <subcellularLocation>
        <location evidence="1 6">Nucleus</location>
    </subcellularLocation>
</comment>
<feature type="compositionally biased region" description="Gly residues" evidence="7">
    <location>
        <begin position="248"/>
        <end position="260"/>
    </location>
</feature>
<keyword evidence="3 6" id="KW-0805">Transcription regulation</keyword>
<feature type="region of interest" description="Disordered" evidence="7">
    <location>
        <begin position="240"/>
        <end position="260"/>
    </location>
</feature>
<comment type="similarity">
    <text evidence="2 6">Belongs to the Mediator complex subunit 6 family.</text>
</comment>
<name>A0A835YVL9_9STRA</name>
<keyword evidence="4 6" id="KW-0804">Transcription</keyword>
<evidence type="ECO:0000313" key="8">
    <source>
        <dbReference type="EMBL" id="KAG5182507.1"/>
    </source>
</evidence>
<evidence type="ECO:0000256" key="3">
    <source>
        <dbReference type="ARBA" id="ARBA00023015"/>
    </source>
</evidence>
<evidence type="ECO:0000256" key="6">
    <source>
        <dbReference type="RuleBase" id="RU364143"/>
    </source>
</evidence>
<evidence type="ECO:0000256" key="7">
    <source>
        <dbReference type="SAM" id="MobiDB-lite"/>
    </source>
</evidence>
<dbReference type="EMBL" id="JAFCMP010000240">
    <property type="protein sequence ID" value="KAG5182507.1"/>
    <property type="molecule type" value="Genomic_DNA"/>
</dbReference>
<evidence type="ECO:0000256" key="2">
    <source>
        <dbReference type="ARBA" id="ARBA00007526"/>
    </source>
</evidence>
<dbReference type="GO" id="GO:0006357">
    <property type="term" value="P:regulation of transcription by RNA polymerase II"/>
    <property type="evidence" value="ECO:0007669"/>
    <property type="project" value="InterPro"/>
</dbReference>
<comment type="function">
    <text evidence="6">Component of the Mediator complex, a coactivator involved in the regulated transcription of nearly all RNA polymerase II-dependent genes. Mediator functions as a bridge to convey information from gene-specific regulatory proteins to the basal RNA polymerase II transcription machinery. Mediator is recruited to promoters by direct interactions with regulatory proteins and serves as a scaffold for the assembly of a functional preinitiation complex with RNA polymerase II and the general transcription factors.</text>
</comment>
<protein>
    <recommendedName>
        <fullName evidence="6">Mediator of RNA polymerase II transcription subunit 6</fullName>
    </recommendedName>
    <alternativeName>
        <fullName evidence="6">Mediator complex subunit 6</fullName>
    </alternativeName>
</protein>
<dbReference type="OrthoDB" id="344220at2759"/>
<proteinExistence type="inferred from homology"/>
<keyword evidence="5 6" id="KW-0539">Nucleus</keyword>
<dbReference type="GO" id="GO:0003712">
    <property type="term" value="F:transcription coregulator activity"/>
    <property type="evidence" value="ECO:0007669"/>
    <property type="project" value="InterPro"/>
</dbReference>
<dbReference type="PANTHER" id="PTHR13104">
    <property type="entry name" value="MED-6-RELATED"/>
    <property type="match status" value="1"/>
</dbReference>
<reference evidence="8" key="1">
    <citation type="submission" date="2021-02" db="EMBL/GenBank/DDBJ databases">
        <title>First Annotated Genome of the Yellow-green Alga Tribonema minus.</title>
        <authorList>
            <person name="Mahan K.M."/>
        </authorList>
    </citation>
    <scope>NUCLEOTIDE SEQUENCE</scope>
    <source>
        <strain evidence="8">UTEX B ZZ1240</strain>
    </source>
</reference>
<dbReference type="GO" id="GO:0016592">
    <property type="term" value="C:mediator complex"/>
    <property type="evidence" value="ECO:0007669"/>
    <property type="project" value="InterPro"/>
</dbReference>
<sequence>MASRASVIKAEQDEIEDQTQLSFQDTMWLRSFYLGPETAIDYFALSPFYDRTSNNELCRMQGLTDHVAAMQTMTGIEYVVEELPPETDELPEPGAPPQPRHLMVIKKQYRKSKTQAEVRGVYYIMDGTIYQAPSALALITSRLQKAAFMLSESFAALRALPAHNARGAYDWPWNAEAAAAAAKHGGAAAAVAATAQSQAALSAVRAGADAILLQLVSRYARSEGEGGAAAVAAAAATLRAEMPPPPADGGGGGGAGDMQQ</sequence>
<dbReference type="InterPro" id="IPR007018">
    <property type="entry name" value="Mediator_Med6"/>
</dbReference>
<dbReference type="InterPro" id="IPR038566">
    <property type="entry name" value="Mediator_Med6_sf"/>
</dbReference>
<evidence type="ECO:0000256" key="1">
    <source>
        <dbReference type="ARBA" id="ARBA00004123"/>
    </source>
</evidence>
<dbReference type="Pfam" id="PF04934">
    <property type="entry name" value="Med6"/>
    <property type="match status" value="1"/>
</dbReference>